<dbReference type="Proteomes" id="UP000435036">
    <property type="component" value="Unassembled WGS sequence"/>
</dbReference>
<dbReference type="Gene3D" id="3.55.50.30">
    <property type="match status" value="1"/>
</dbReference>
<reference evidence="4 5" key="1">
    <citation type="submission" date="2019-12" db="EMBL/GenBank/DDBJ databases">
        <authorList>
            <person name="Dong K."/>
        </authorList>
    </citation>
    <scope>NUCLEOTIDE SEQUENCE [LARGE SCALE GENOMIC DNA]</scope>
    <source>
        <strain evidence="4 5">JCM 31225</strain>
    </source>
</reference>
<proteinExistence type="predicted"/>
<dbReference type="GO" id="GO:0016989">
    <property type="term" value="F:sigma factor antagonist activity"/>
    <property type="evidence" value="ECO:0007669"/>
    <property type="project" value="TreeGrafter"/>
</dbReference>
<feature type="transmembrane region" description="Helical" evidence="1">
    <location>
        <begin position="68"/>
        <end position="89"/>
    </location>
</feature>
<dbReference type="Gene3D" id="2.60.120.1440">
    <property type="match status" value="1"/>
</dbReference>
<evidence type="ECO:0000256" key="1">
    <source>
        <dbReference type="SAM" id="Phobius"/>
    </source>
</evidence>
<dbReference type="InterPro" id="IPR012373">
    <property type="entry name" value="Ferrdict_sens_TM"/>
</dbReference>
<comment type="caution">
    <text evidence="4">The sequence shown here is derived from an EMBL/GenBank/DDBJ whole genome shotgun (WGS) entry which is preliminary data.</text>
</comment>
<feature type="domain" description="FecR protein" evidence="2">
    <location>
        <begin position="167"/>
        <end position="261"/>
    </location>
</feature>
<dbReference type="PANTHER" id="PTHR30273">
    <property type="entry name" value="PERIPLASMIC SIGNAL SENSOR AND SIGMA FACTOR ACTIVATOR FECR-RELATED"/>
    <property type="match status" value="1"/>
</dbReference>
<keyword evidence="1" id="KW-1133">Transmembrane helix</keyword>
<evidence type="ECO:0000259" key="3">
    <source>
        <dbReference type="Pfam" id="PF16344"/>
    </source>
</evidence>
<sequence length="372" mass="41491">MTGMKPPIKELLHKYNQGTASPEEQELLEQWYLSLGTDHPARDQDSILRNFQASKQVIQAQYPKERRLYLRVASVAAALTLAFTGYYLWNKGDKVESMEQSAGIQISPGQELALYKASNGDDVNLSDIQKGKSISADGLTFIKTDEGKIELKYEETTTASQAPKMHQIQTPLGAEFEVTMPDGSAVKLNAASSLSFKSDYNQKNREVELQGEGFFDVQKASKPFVVHSKNQIVSVLGTQFNIKAYPNEALTTTKLIRGSVKIKNTLSNKELTMKPGDEVSNTGNSLALQENAHTKVDWVAKEIVFDSEEIGFIMNDIARWYNVEVVFENPAQKTITYSGTISRYADFHKVLEVLEKTGSLTFDVEGRKITVK</sequence>
<dbReference type="PANTHER" id="PTHR30273:SF2">
    <property type="entry name" value="PROTEIN FECR"/>
    <property type="match status" value="1"/>
</dbReference>
<evidence type="ECO:0000313" key="4">
    <source>
        <dbReference type="EMBL" id="MVZ60629.1"/>
    </source>
</evidence>
<keyword evidence="1" id="KW-0812">Transmembrane</keyword>
<organism evidence="4 5">
    <name type="scientific">Sphingobacterium humi</name>
    <dbReference type="NCBI Taxonomy" id="1796905"/>
    <lineage>
        <taxon>Bacteria</taxon>
        <taxon>Pseudomonadati</taxon>
        <taxon>Bacteroidota</taxon>
        <taxon>Sphingobacteriia</taxon>
        <taxon>Sphingobacteriales</taxon>
        <taxon>Sphingobacteriaceae</taxon>
        <taxon>Sphingobacterium</taxon>
    </lineage>
</organism>
<dbReference type="EMBL" id="WSQA01000001">
    <property type="protein sequence ID" value="MVZ60629.1"/>
    <property type="molecule type" value="Genomic_DNA"/>
</dbReference>
<dbReference type="PIRSF" id="PIRSF018266">
    <property type="entry name" value="FecR"/>
    <property type="match status" value="1"/>
</dbReference>
<protein>
    <submittedName>
        <fullName evidence="4">DUF4974 domain-containing protein</fullName>
    </submittedName>
</protein>
<dbReference type="InterPro" id="IPR006860">
    <property type="entry name" value="FecR"/>
</dbReference>
<evidence type="ECO:0000259" key="2">
    <source>
        <dbReference type="Pfam" id="PF04773"/>
    </source>
</evidence>
<keyword evidence="1" id="KW-0472">Membrane</keyword>
<dbReference type="InterPro" id="IPR032508">
    <property type="entry name" value="FecR_C"/>
</dbReference>
<dbReference type="Pfam" id="PF16344">
    <property type="entry name" value="FecR_C"/>
    <property type="match status" value="1"/>
</dbReference>
<evidence type="ECO:0000313" key="5">
    <source>
        <dbReference type="Proteomes" id="UP000435036"/>
    </source>
</evidence>
<name>A0A6N8KVA5_9SPHI</name>
<gene>
    <name evidence="4" type="ORF">GQF63_01205</name>
</gene>
<accession>A0A6N8KVA5</accession>
<keyword evidence="5" id="KW-1185">Reference proteome</keyword>
<feature type="domain" description="Protein FecR C-terminal" evidence="3">
    <location>
        <begin position="303"/>
        <end position="371"/>
    </location>
</feature>
<dbReference type="Pfam" id="PF04773">
    <property type="entry name" value="FecR"/>
    <property type="match status" value="1"/>
</dbReference>
<dbReference type="AlphaFoldDB" id="A0A6N8KVA5"/>